<name>B9GEC9_ORYSJ</name>
<evidence type="ECO:0000313" key="2">
    <source>
        <dbReference type="EMBL" id="EEE53636.1"/>
    </source>
</evidence>
<sequence length="69" mass="7543">MERRFDIGGFNNGGKQGARGGAEQGAAGGAYFADGRHEKLRRPMCNDKFLHQRRFQAVPLMAGALGCWC</sequence>
<feature type="compositionally biased region" description="Gly residues" evidence="1">
    <location>
        <begin position="10"/>
        <end position="24"/>
    </location>
</feature>
<reference evidence="2" key="2">
    <citation type="submission" date="2008-12" db="EMBL/GenBank/DDBJ databases">
        <title>Improved gene annotation of the rice (Oryza sativa) genomes.</title>
        <authorList>
            <person name="Wang J."/>
            <person name="Li R."/>
            <person name="Fan W."/>
            <person name="Huang Q."/>
            <person name="Zhang J."/>
            <person name="Zhou Y."/>
            <person name="Hu Y."/>
            <person name="Zi S."/>
            <person name="Li J."/>
            <person name="Ni P."/>
            <person name="Zheng H."/>
            <person name="Zhang Y."/>
            <person name="Zhao M."/>
            <person name="Hao Q."/>
            <person name="McDermott J."/>
            <person name="Samudrala R."/>
            <person name="Kristiansen K."/>
            <person name="Wong G.K.-S."/>
        </authorList>
    </citation>
    <scope>NUCLEOTIDE SEQUENCE</scope>
</reference>
<proteinExistence type="predicted"/>
<protein>
    <submittedName>
        <fullName evidence="2">Uncharacterized protein</fullName>
    </submittedName>
</protein>
<gene>
    <name evidence="2" type="ORF">OsJ_36914</name>
</gene>
<feature type="region of interest" description="Disordered" evidence="1">
    <location>
        <begin position="1"/>
        <end position="24"/>
    </location>
</feature>
<dbReference type="EMBL" id="CM000149">
    <property type="protein sequence ID" value="EEE53636.1"/>
    <property type="molecule type" value="Genomic_DNA"/>
</dbReference>
<organism evidence="2">
    <name type="scientific">Oryza sativa subsp. japonica</name>
    <name type="common">Rice</name>
    <dbReference type="NCBI Taxonomy" id="39947"/>
    <lineage>
        <taxon>Eukaryota</taxon>
        <taxon>Viridiplantae</taxon>
        <taxon>Streptophyta</taxon>
        <taxon>Embryophyta</taxon>
        <taxon>Tracheophyta</taxon>
        <taxon>Spermatophyta</taxon>
        <taxon>Magnoliopsida</taxon>
        <taxon>Liliopsida</taxon>
        <taxon>Poales</taxon>
        <taxon>Poaceae</taxon>
        <taxon>BOP clade</taxon>
        <taxon>Oryzoideae</taxon>
        <taxon>Oryzeae</taxon>
        <taxon>Oryzinae</taxon>
        <taxon>Oryza</taxon>
        <taxon>Oryza sativa</taxon>
    </lineage>
</organism>
<evidence type="ECO:0000256" key="1">
    <source>
        <dbReference type="SAM" id="MobiDB-lite"/>
    </source>
</evidence>
<dbReference type="AlphaFoldDB" id="B9GEC9"/>
<dbReference type="Proteomes" id="UP000007752">
    <property type="component" value="Chromosome 12"/>
</dbReference>
<reference evidence="2" key="1">
    <citation type="journal article" date="2005" name="PLoS Biol.">
        <title>The genomes of Oryza sativa: a history of duplications.</title>
        <authorList>
            <person name="Yu J."/>
            <person name="Wang J."/>
            <person name="Lin W."/>
            <person name="Li S."/>
            <person name="Li H."/>
            <person name="Zhou J."/>
            <person name="Ni P."/>
            <person name="Dong W."/>
            <person name="Hu S."/>
            <person name="Zeng C."/>
            <person name="Zhang J."/>
            <person name="Zhang Y."/>
            <person name="Li R."/>
            <person name="Xu Z."/>
            <person name="Li S."/>
            <person name="Li X."/>
            <person name="Zheng H."/>
            <person name="Cong L."/>
            <person name="Lin L."/>
            <person name="Yin J."/>
            <person name="Geng J."/>
            <person name="Li G."/>
            <person name="Shi J."/>
            <person name="Liu J."/>
            <person name="Lv H."/>
            <person name="Li J."/>
            <person name="Wang J."/>
            <person name="Deng Y."/>
            <person name="Ran L."/>
            <person name="Shi X."/>
            <person name="Wang X."/>
            <person name="Wu Q."/>
            <person name="Li C."/>
            <person name="Ren X."/>
            <person name="Wang J."/>
            <person name="Wang X."/>
            <person name="Li D."/>
            <person name="Liu D."/>
            <person name="Zhang X."/>
            <person name="Ji Z."/>
            <person name="Zhao W."/>
            <person name="Sun Y."/>
            <person name="Zhang Z."/>
            <person name="Bao J."/>
            <person name="Han Y."/>
            <person name="Dong L."/>
            <person name="Ji J."/>
            <person name="Chen P."/>
            <person name="Wu S."/>
            <person name="Liu J."/>
            <person name="Xiao Y."/>
            <person name="Bu D."/>
            <person name="Tan J."/>
            <person name="Yang L."/>
            <person name="Ye C."/>
            <person name="Zhang J."/>
            <person name="Xu J."/>
            <person name="Zhou Y."/>
            <person name="Yu Y."/>
            <person name="Zhang B."/>
            <person name="Zhuang S."/>
            <person name="Wei H."/>
            <person name="Liu B."/>
            <person name="Lei M."/>
            <person name="Yu H."/>
            <person name="Li Y."/>
            <person name="Xu H."/>
            <person name="Wei S."/>
            <person name="He X."/>
            <person name="Fang L."/>
            <person name="Zhang Z."/>
            <person name="Zhang Y."/>
            <person name="Huang X."/>
            <person name="Su Z."/>
            <person name="Tong W."/>
            <person name="Li J."/>
            <person name="Tong Z."/>
            <person name="Li S."/>
            <person name="Ye J."/>
            <person name="Wang L."/>
            <person name="Fang L."/>
            <person name="Lei T."/>
            <person name="Chen C."/>
            <person name="Chen H."/>
            <person name="Xu Z."/>
            <person name="Li H."/>
            <person name="Huang H."/>
            <person name="Zhang F."/>
            <person name="Xu H."/>
            <person name="Li N."/>
            <person name="Zhao C."/>
            <person name="Li S."/>
            <person name="Dong L."/>
            <person name="Huang Y."/>
            <person name="Li L."/>
            <person name="Xi Y."/>
            <person name="Qi Q."/>
            <person name="Li W."/>
            <person name="Zhang B."/>
            <person name="Hu W."/>
            <person name="Zhang Y."/>
            <person name="Tian X."/>
            <person name="Jiao Y."/>
            <person name="Liang X."/>
            <person name="Jin J."/>
            <person name="Gao L."/>
            <person name="Zheng W."/>
            <person name="Hao B."/>
            <person name="Liu S."/>
            <person name="Wang W."/>
            <person name="Yuan L."/>
            <person name="Cao M."/>
            <person name="McDermott J."/>
            <person name="Samudrala R."/>
            <person name="Wang J."/>
            <person name="Wong G.K."/>
            <person name="Yang H."/>
        </authorList>
    </citation>
    <scope>NUCLEOTIDE SEQUENCE [LARGE SCALE GENOMIC DNA]</scope>
</reference>
<accession>B9GEC9</accession>